<dbReference type="SUPFAM" id="SSF49899">
    <property type="entry name" value="Concanavalin A-like lectins/glucanases"/>
    <property type="match status" value="1"/>
</dbReference>
<dbReference type="PROSITE" id="PS51304">
    <property type="entry name" value="GALECTIN"/>
    <property type="match status" value="1"/>
</dbReference>
<dbReference type="SMART" id="SM00908">
    <property type="entry name" value="Gal-bind_lectin"/>
    <property type="match status" value="1"/>
</dbReference>
<feature type="domain" description="Galectin" evidence="17">
    <location>
        <begin position="165"/>
        <end position="376"/>
    </location>
</feature>
<dbReference type="InterPro" id="IPR013320">
    <property type="entry name" value="ConA-like_dom_sf"/>
</dbReference>
<dbReference type="FunFam" id="3.90.550.50:FF:000005">
    <property type="entry name" value="Hydroxyproline O-galactosyltransferase"/>
    <property type="match status" value="1"/>
</dbReference>
<dbReference type="AlphaFoldDB" id="A0AAV8HCK2"/>
<keyword evidence="6" id="KW-0808">Transferase</keyword>
<dbReference type="PANTHER" id="PTHR11214">
    <property type="entry name" value="BETA-1,3-N-ACETYLGLUCOSAMINYLTRANSFERASE"/>
    <property type="match status" value="1"/>
</dbReference>
<keyword evidence="8" id="KW-0735">Signal-anchor</keyword>
<feature type="compositionally biased region" description="Low complexity" evidence="15">
    <location>
        <begin position="84"/>
        <end position="93"/>
    </location>
</feature>
<name>A0AAV8HCK2_9POAL</name>
<feature type="region of interest" description="Disordered" evidence="15">
    <location>
        <begin position="65"/>
        <end position="93"/>
    </location>
</feature>
<dbReference type="EMBL" id="JAMFTS010000001">
    <property type="protein sequence ID" value="KAJ4813026.1"/>
    <property type="molecule type" value="Genomic_DNA"/>
</dbReference>
<gene>
    <name evidence="18" type="ORF">LUZ62_025592</name>
</gene>
<dbReference type="FunFam" id="2.60.120.200:FF:000199">
    <property type="entry name" value="Hydroxyproline O-galactosyltransferase GALT4"/>
    <property type="match status" value="1"/>
</dbReference>
<comment type="pathway">
    <text evidence="3">Protein modification; protein glycosylation.</text>
</comment>
<keyword evidence="7 16" id="KW-0812">Transmembrane</keyword>
<evidence type="ECO:0000256" key="16">
    <source>
        <dbReference type="SAM" id="Phobius"/>
    </source>
</evidence>
<feature type="transmembrane region" description="Helical" evidence="16">
    <location>
        <begin position="12"/>
        <end position="31"/>
    </location>
</feature>
<evidence type="ECO:0000313" key="19">
    <source>
        <dbReference type="Proteomes" id="UP001140206"/>
    </source>
</evidence>
<keyword evidence="13" id="KW-0464">Manganese</keyword>
<keyword evidence="11 16" id="KW-0472">Membrane</keyword>
<keyword evidence="9 16" id="KW-1133">Transmembrane helix</keyword>
<comment type="caution">
    <text evidence="18">The sequence shown here is derived from an EMBL/GenBank/DDBJ whole genome shotgun (WGS) entry which is preliminary data.</text>
</comment>
<evidence type="ECO:0000256" key="11">
    <source>
        <dbReference type="ARBA" id="ARBA00023136"/>
    </source>
</evidence>
<dbReference type="GO" id="GO:0030246">
    <property type="term" value="F:carbohydrate binding"/>
    <property type="evidence" value="ECO:0007669"/>
    <property type="project" value="InterPro"/>
</dbReference>
<dbReference type="GO" id="GO:1990714">
    <property type="term" value="F:hydroxyproline O-galactosyltransferase activity"/>
    <property type="evidence" value="ECO:0007669"/>
    <property type="project" value="TreeGrafter"/>
</dbReference>
<evidence type="ECO:0000256" key="3">
    <source>
        <dbReference type="ARBA" id="ARBA00004922"/>
    </source>
</evidence>
<dbReference type="GO" id="GO:0000139">
    <property type="term" value="C:Golgi membrane"/>
    <property type="evidence" value="ECO:0007669"/>
    <property type="project" value="UniProtKB-SubCell"/>
</dbReference>
<comment type="subcellular location">
    <subcellularLocation>
        <location evidence="2">Golgi apparatus membrane</location>
        <topology evidence="2">Single-pass type II membrane protein</topology>
    </subcellularLocation>
</comment>
<dbReference type="Gene3D" id="3.90.550.50">
    <property type="match status" value="1"/>
</dbReference>
<keyword evidence="10" id="KW-0333">Golgi apparatus</keyword>
<evidence type="ECO:0000259" key="17">
    <source>
        <dbReference type="PROSITE" id="PS51304"/>
    </source>
</evidence>
<sequence length="653" mass="74486">MHVFGKPTMKKGSAQVLLSLCLLYLAFLLFYEFPFLSQRVNPLSVGTATTPNTVLRPLQLATEKDTQTIASPVRPSKLPRRLRLPQQRQTPLTESSLQFNRTGYGSGLEKSALDAWQLGSKLLDELKSSPSAISPLPPLPQKTQPLEKCPASLSITGAQLLEQKNLIELPCGMTLGSHITLVARPRAAHEEYDPKIKELRPGEKAALVSQFRMELLGMRMVDGEEPPRILHFNPRIKGDFSGRPVIEQNTCYRMQWAVPLRCEGWESNAGEDTVDGQVKCEKWISNEDNQSNEPKDAWWLKRLIKRRTDKVKVDWPYPFVENKLFVLTLTAGLEGYHINVDGRHVTSFPYRTGFTLEDATGLSLNGDIDVESIYAASLPNSHLSTDPQRNLDMSPQWKAPDLSDDPVELFIGILSAGNHFAERMAIRKSWMSSVRKSNNIVARFFVALNGRQEVNMELKKEAEFFGDIVIVPFLDSYDLVVLKTIAICEYGVQVVSAKYVMKCDDDNFVRIESVMNELMKVPDDRSLYMGNINYYHKPLRNGKWAVTYEEWPEEDYPPYANGPGYVVSSDIARFVISEFENNNLRLFKMEDVSMGMWVEKFNTVKPVQYIHSFRFCQFGCIDDYYTAHYQSPRQMICVWEKLQSGRPRCCNMR</sequence>
<evidence type="ECO:0000256" key="4">
    <source>
        <dbReference type="ARBA" id="ARBA00008661"/>
    </source>
</evidence>
<evidence type="ECO:0000256" key="15">
    <source>
        <dbReference type="SAM" id="MobiDB-lite"/>
    </source>
</evidence>
<dbReference type="Pfam" id="PF01762">
    <property type="entry name" value="Galactosyl_T"/>
    <property type="match status" value="1"/>
</dbReference>
<keyword evidence="5" id="KW-0328">Glycosyltransferase</keyword>
<dbReference type="InterPro" id="IPR002659">
    <property type="entry name" value="Glyco_trans_31"/>
</dbReference>
<organism evidence="18 19">
    <name type="scientific">Rhynchospora pubera</name>
    <dbReference type="NCBI Taxonomy" id="906938"/>
    <lineage>
        <taxon>Eukaryota</taxon>
        <taxon>Viridiplantae</taxon>
        <taxon>Streptophyta</taxon>
        <taxon>Embryophyta</taxon>
        <taxon>Tracheophyta</taxon>
        <taxon>Spermatophyta</taxon>
        <taxon>Magnoliopsida</taxon>
        <taxon>Liliopsida</taxon>
        <taxon>Poales</taxon>
        <taxon>Cyperaceae</taxon>
        <taxon>Cyperoideae</taxon>
        <taxon>Rhynchosporeae</taxon>
        <taxon>Rhynchospora</taxon>
    </lineage>
</organism>
<reference evidence="18" key="1">
    <citation type="submission" date="2022-08" db="EMBL/GenBank/DDBJ databases">
        <authorList>
            <person name="Marques A."/>
        </authorList>
    </citation>
    <scope>NUCLEOTIDE SEQUENCE</scope>
    <source>
        <strain evidence="18">RhyPub2mFocal</strain>
        <tissue evidence="18">Leaves</tissue>
    </source>
</reference>
<evidence type="ECO:0000256" key="7">
    <source>
        <dbReference type="ARBA" id="ARBA00022692"/>
    </source>
</evidence>
<comment type="similarity">
    <text evidence="4">Belongs to the glycosyltransferase 31 family.</text>
</comment>
<evidence type="ECO:0000313" key="18">
    <source>
        <dbReference type="EMBL" id="KAJ4813026.1"/>
    </source>
</evidence>
<dbReference type="InterPro" id="IPR001079">
    <property type="entry name" value="Galectin_CRD"/>
</dbReference>
<proteinExistence type="inferred from homology"/>
<dbReference type="CDD" id="cd00070">
    <property type="entry name" value="GLECT"/>
    <property type="match status" value="1"/>
</dbReference>
<dbReference type="Gene3D" id="2.60.120.200">
    <property type="match status" value="1"/>
</dbReference>
<dbReference type="Pfam" id="PF00337">
    <property type="entry name" value="Gal-bind_lectin"/>
    <property type="match status" value="1"/>
</dbReference>
<evidence type="ECO:0000256" key="9">
    <source>
        <dbReference type="ARBA" id="ARBA00022989"/>
    </source>
</evidence>
<dbReference type="Proteomes" id="UP001140206">
    <property type="component" value="Chromosome 1"/>
</dbReference>
<dbReference type="FunFam" id="2.60.120.200:FF:000071">
    <property type="entry name" value="Hydroxyproline O-galactosyltransferase GALT2"/>
    <property type="match status" value="1"/>
</dbReference>
<keyword evidence="19" id="KW-1185">Reference proteome</keyword>
<evidence type="ECO:0000256" key="14">
    <source>
        <dbReference type="ARBA" id="ARBA00059439"/>
    </source>
</evidence>
<evidence type="ECO:0000256" key="8">
    <source>
        <dbReference type="ARBA" id="ARBA00022968"/>
    </source>
</evidence>
<comment type="function">
    <text evidence="14">Possesses hydroxyproline O-galactosyltransferase activity. Transfers galactose from UDP-galactose to hydroxyproline residues in the arabinogalactan proteins (AGPs). Is specific for AGPs containing non-contiguous peptidyl hydroxyproline residues. Utilizes UDP-galactose solely as sugar donor. The addition of galactose onto the peptidyl hydroxyproline residues in AGP core proteins represents the first committed step in arabinogalactan polysaccharide addition. AGP glycans play essential roles in both vegetative and reproductive plant growth.</text>
</comment>
<evidence type="ECO:0000256" key="6">
    <source>
        <dbReference type="ARBA" id="ARBA00022679"/>
    </source>
</evidence>
<comment type="cofactor">
    <cofactor evidence="1">
        <name>Mn(2+)</name>
        <dbReference type="ChEBI" id="CHEBI:29035"/>
    </cofactor>
</comment>
<dbReference type="GO" id="GO:0010405">
    <property type="term" value="P:arabinogalactan protein metabolic process"/>
    <property type="evidence" value="ECO:0007669"/>
    <property type="project" value="UniProtKB-ARBA"/>
</dbReference>
<evidence type="ECO:0000256" key="13">
    <source>
        <dbReference type="ARBA" id="ARBA00023211"/>
    </source>
</evidence>
<evidence type="ECO:0000256" key="12">
    <source>
        <dbReference type="ARBA" id="ARBA00023180"/>
    </source>
</evidence>
<accession>A0AAV8HCK2</accession>
<evidence type="ECO:0000256" key="5">
    <source>
        <dbReference type="ARBA" id="ARBA00022676"/>
    </source>
</evidence>
<evidence type="ECO:0000256" key="10">
    <source>
        <dbReference type="ARBA" id="ARBA00023034"/>
    </source>
</evidence>
<evidence type="ECO:0000256" key="2">
    <source>
        <dbReference type="ARBA" id="ARBA00004323"/>
    </source>
</evidence>
<keyword evidence="12" id="KW-0325">Glycoprotein</keyword>
<evidence type="ECO:0000256" key="1">
    <source>
        <dbReference type="ARBA" id="ARBA00001936"/>
    </source>
</evidence>
<dbReference type="PANTHER" id="PTHR11214:SF286">
    <property type="entry name" value="HYDROXYPROLINE O-GALACTOSYLTRANSFERASE GALT4"/>
    <property type="match status" value="1"/>
</dbReference>
<protein>
    <recommendedName>
        <fullName evidence="17">Galectin domain-containing protein</fullName>
    </recommendedName>
</protein>